<dbReference type="Proteomes" id="UP000607796">
    <property type="component" value="Unassembled WGS sequence"/>
</dbReference>
<gene>
    <name evidence="1" type="ORF">IQ782_09420</name>
</gene>
<sequence>MMNSTPRHRCVFFHLPKCGGTSLSEAMYATVPFNHRLGVLDAVATRRAAAILQFDKDDAQLCHEDLDHGQSVFDLREGMLLQHMAWDTMLIHGHVLWSERAMRHFGKAYRYVTIMRDPVARTISNMRMAQRAGIIGDDLEAYVEGPVARRQARVFLRYLAGRNDIPEEEVPAATELAMARLDDFALIGFLDRQDAFVKRYGEVFGVPLRIAKLNVAPDRKPDYPEPVMQRIRELCAPDIALYERAQKVSAACV</sequence>
<accession>A0ABR9X0I5</accession>
<proteinExistence type="predicted"/>
<evidence type="ECO:0000313" key="2">
    <source>
        <dbReference type="Proteomes" id="UP000607796"/>
    </source>
</evidence>
<dbReference type="Gene3D" id="3.40.50.300">
    <property type="entry name" value="P-loop containing nucleotide triphosphate hydrolases"/>
    <property type="match status" value="1"/>
</dbReference>
<keyword evidence="2" id="KW-1185">Reference proteome</keyword>
<protein>
    <submittedName>
        <fullName evidence="1">Sulfotransferase family 2 domain-containing protein</fullName>
    </submittedName>
</protein>
<dbReference type="EMBL" id="JADFFK010000006">
    <property type="protein sequence ID" value="MBE9637056.1"/>
    <property type="molecule type" value="Genomic_DNA"/>
</dbReference>
<name>A0ABR9X0I5_9RHOB</name>
<dbReference type="SUPFAM" id="SSF52540">
    <property type="entry name" value="P-loop containing nucleoside triphosphate hydrolases"/>
    <property type="match status" value="1"/>
</dbReference>
<evidence type="ECO:0000313" key="1">
    <source>
        <dbReference type="EMBL" id="MBE9637056.1"/>
    </source>
</evidence>
<reference evidence="1 2" key="1">
    <citation type="journal article" date="2021" name="Int. J. Syst. Evol. Microbiol.">
        <title>Salipiger mangrovisoli sp. nov., isolated from mangrove soil and the proposal for the reclassification of Paraphaeobacter pallidus as Salipiger pallidus comb. nov.</title>
        <authorList>
            <person name="Du J."/>
            <person name="Liu Y."/>
            <person name="Pei T."/>
            <person name="Deng M.R."/>
            <person name="Zhu H."/>
        </authorList>
    </citation>
    <scope>NUCLEOTIDE SEQUENCE [LARGE SCALE GENOMIC DNA]</scope>
    <source>
        <strain evidence="1 2">6D45A</strain>
    </source>
</reference>
<comment type="caution">
    <text evidence="1">The sequence shown here is derived from an EMBL/GenBank/DDBJ whole genome shotgun (WGS) entry which is preliminary data.</text>
</comment>
<dbReference type="InterPro" id="IPR027417">
    <property type="entry name" value="P-loop_NTPase"/>
</dbReference>
<dbReference type="RefSeq" id="WP_194134374.1">
    <property type="nucleotide sequence ID" value="NZ_JADFFK010000006.1"/>
</dbReference>
<organism evidence="1 2">
    <name type="scientific">Salipiger mangrovisoli</name>
    <dbReference type="NCBI Taxonomy" id="2865933"/>
    <lineage>
        <taxon>Bacteria</taxon>
        <taxon>Pseudomonadati</taxon>
        <taxon>Pseudomonadota</taxon>
        <taxon>Alphaproteobacteria</taxon>
        <taxon>Rhodobacterales</taxon>
        <taxon>Roseobacteraceae</taxon>
        <taxon>Salipiger</taxon>
    </lineage>
</organism>